<feature type="domain" description="SET" evidence="4">
    <location>
        <begin position="67"/>
        <end position="175"/>
    </location>
</feature>
<dbReference type="OrthoDB" id="3180714at2759"/>
<dbReference type="SMART" id="SM00317">
    <property type="entry name" value="SET"/>
    <property type="match status" value="1"/>
</dbReference>
<proteinExistence type="inferred from homology"/>
<feature type="region of interest" description="Disordered" evidence="3">
    <location>
        <begin position="191"/>
        <end position="223"/>
    </location>
</feature>
<evidence type="ECO:0000256" key="1">
    <source>
        <dbReference type="ARBA" id="ARBA00022694"/>
    </source>
</evidence>
<comment type="similarity">
    <text evidence="2">Belongs to the cytidine and deoxycytidylate deaminase family. ADAT3 subfamily.</text>
</comment>
<dbReference type="STRING" id="139420.A0A371DCU1"/>
<gene>
    <name evidence="5" type="ORF">OH76DRAFT_466863</name>
</gene>
<dbReference type="EMBL" id="KZ857400">
    <property type="protein sequence ID" value="RDX50282.1"/>
    <property type="molecule type" value="Genomic_DNA"/>
</dbReference>
<dbReference type="Pfam" id="PF00856">
    <property type="entry name" value="SET"/>
    <property type="match status" value="1"/>
</dbReference>
<dbReference type="CDD" id="cd10540">
    <property type="entry name" value="SET_SpSet7-like"/>
    <property type="match status" value="1"/>
</dbReference>
<reference evidence="5 6" key="1">
    <citation type="journal article" date="2018" name="Biotechnol. Biofuels">
        <title>Integrative visual omics of the white-rot fungus Polyporus brumalis exposes the biotechnological potential of its oxidative enzymes for delignifying raw plant biomass.</title>
        <authorList>
            <person name="Miyauchi S."/>
            <person name="Rancon A."/>
            <person name="Drula E."/>
            <person name="Hage H."/>
            <person name="Chaduli D."/>
            <person name="Favel A."/>
            <person name="Grisel S."/>
            <person name="Henrissat B."/>
            <person name="Herpoel-Gimbert I."/>
            <person name="Ruiz-Duenas F.J."/>
            <person name="Chevret D."/>
            <person name="Hainaut M."/>
            <person name="Lin J."/>
            <person name="Wang M."/>
            <person name="Pangilinan J."/>
            <person name="Lipzen A."/>
            <person name="Lesage-Meessen L."/>
            <person name="Navarro D."/>
            <person name="Riley R."/>
            <person name="Grigoriev I.V."/>
            <person name="Zhou S."/>
            <person name="Raouche S."/>
            <person name="Rosso M.N."/>
        </authorList>
    </citation>
    <scope>NUCLEOTIDE SEQUENCE [LARGE SCALE GENOMIC DNA]</scope>
    <source>
        <strain evidence="5 6">BRFM 1820</strain>
    </source>
</reference>
<dbReference type="Gene3D" id="3.40.140.10">
    <property type="entry name" value="Cytidine Deaminase, domain 2"/>
    <property type="match status" value="1"/>
</dbReference>
<dbReference type="InterPro" id="IPR001214">
    <property type="entry name" value="SET_dom"/>
</dbReference>
<feature type="compositionally biased region" description="Polar residues" evidence="3">
    <location>
        <begin position="51"/>
        <end position="63"/>
    </location>
</feature>
<feature type="compositionally biased region" description="Polar residues" evidence="3">
    <location>
        <begin position="500"/>
        <end position="509"/>
    </location>
</feature>
<dbReference type="AlphaFoldDB" id="A0A371DCU1"/>
<dbReference type="PANTHER" id="PTHR11079">
    <property type="entry name" value="CYTOSINE DEAMINASE FAMILY MEMBER"/>
    <property type="match status" value="1"/>
</dbReference>
<sequence length="607" mass="67066">MSRRVLRASHCFSPLEALPRTDLCLGTATLLFPAAGFPGSVPIMSEDNAATEPSTSTPKAPEHLNSTGLRIEYAEGKGRGVYATREIPAQTVIEVSPVLLFTAKEYEEHGKHTVLDHYTFVWRDGRMALALGLGSLFNHSQRPNVSYTIDPATESIRYVTSRRVLPDEELCIFYGHKLWFDPVDAADRSELCSEHMDDSPDDPWSALPRVDDEDDKDEGPSTLDAIFDVFTDGDPDEVVPEEELPSRRLKLTPEDEEEEEMDAVRREDAWVVDLPDPRLAATMLKWLKPSGLDTPSMAHLKRIRKLDDRMSMVLILTREHPDPPAFPEHIQLPPPYVIPVPKTAALTMNSLKLKTSLWPTIHAPRKKFEPEPWTKGKIRWACDAMRQVVKVAQHAGAQGELPIAAYVPVPYDEETKTATRMSDPISAHDMRKSASHPLRHSIINLVRAVGELRASSTSSAAPSAATPVSPPPQLTPVIDVPSSSLDQVSAALSEPHTHVITPQPSSESQPEGEVRNGAHYLLTSLTLFTTHEPCIMCSMALLHSRVKEVFYLIPMAKTGGCGSLTCVPRLEGVNHRYTVNVWKHAGARDISGWVKESGLAVDEACDA</sequence>
<dbReference type="SUPFAM" id="SSF53927">
    <property type="entry name" value="Cytidine deaminase-like"/>
    <property type="match status" value="1"/>
</dbReference>
<feature type="region of interest" description="Disordered" evidence="3">
    <location>
        <begin position="44"/>
        <end position="63"/>
    </location>
</feature>
<dbReference type="Gene3D" id="2.170.270.10">
    <property type="entry name" value="SET domain"/>
    <property type="match status" value="1"/>
</dbReference>
<dbReference type="Proteomes" id="UP000256964">
    <property type="component" value="Unassembled WGS sequence"/>
</dbReference>
<dbReference type="SUPFAM" id="SSF82199">
    <property type="entry name" value="SET domain"/>
    <property type="match status" value="1"/>
</dbReference>
<keyword evidence="1" id="KW-0819">tRNA processing</keyword>
<evidence type="ECO:0000313" key="5">
    <source>
        <dbReference type="EMBL" id="RDX50282.1"/>
    </source>
</evidence>
<keyword evidence="6" id="KW-1185">Reference proteome</keyword>
<organism evidence="5 6">
    <name type="scientific">Lentinus brumalis</name>
    <dbReference type="NCBI Taxonomy" id="2498619"/>
    <lineage>
        <taxon>Eukaryota</taxon>
        <taxon>Fungi</taxon>
        <taxon>Dikarya</taxon>
        <taxon>Basidiomycota</taxon>
        <taxon>Agaricomycotina</taxon>
        <taxon>Agaricomycetes</taxon>
        <taxon>Polyporales</taxon>
        <taxon>Polyporaceae</taxon>
        <taxon>Lentinus</taxon>
    </lineage>
</organism>
<dbReference type="GO" id="GO:0005737">
    <property type="term" value="C:cytoplasm"/>
    <property type="evidence" value="ECO:0007669"/>
    <property type="project" value="TreeGrafter"/>
</dbReference>
<evidence type="ECO:0000259" key="4">
    <source>
        <dbReference type="PROSITE" id="PS50280"/>
    </source>
</evidence>
<protein>
    <recommendedName>
        <fullName evidence="4">SET domain-containing protein</fullName>
    </recommendedName>
</protein>
<accession>A0A371DCU1</accession>
<dbReference type="PROSITE" id="PS50280">
    <property type="entry name" value="SET"/>
    <property type="match status" value="1"/>
</dbReference>
<dbReference type="GO" id="GO:0046872">
    <property type="term" value="F:metal ion binding"/>
    <property type="evidence" value="ECO:0007669"/>
    <property type="project" value="UniProtKB-KW"/>
</dbReference>
<evidence type="ECO:0000256" key="2">
    <source>
        <dbReference type="ARBA" id="ARBA00038160"/>
    </source>
</evidence>
<dbReference type="PANTHER" id="PTHR11079:SF156">
    <property type="entry name" value="INACTIVE TRNA-SPECIFIC ADENOSINE DEAMINASE-LIKE PROTEIN 3-RELATED"/>
    <property type="match status" value="1"/>
</dbReference>
<feature type="region of interest" description="Disordered" evidence="3">
    <location>
        <begin position="494"/>
        <end position="513"/>
    </location>
</feature>
<dbReference type="InterPro" id="IPR046341">
    <property type="entry name" value="SET_dom_sf"/>
</dbReference>
<evidence type="ECO:0000313" key="6">
    <source>
        <dbReference type="Proteomes" id="UP000256964"/>
    </source>
</evidence>
<dbReference type="GO" id="GO:0005634">
    <property type="term" value="C:nucleus"/>
    <property type="evidence" value="ECO:0007669"/>
    <property type="project" value="TreeGrafter"/>
</dbReference>
<evidence type="ECO:0000256" key="3">
    <source>
        <dbReference type="SAM" id="MobiDB-lite"/>
    </source>
</evidence>
<dbReference type="InterPro" id="IPR016193">
    <property type="entry name" value="Cytidine_deaminase-like"/>
</dbReference>
<dbReference type="GO" id="GO:0002100">
    <property type="term" value="P:tRNA wobble adenosine to inosine editing"/>
    <property type="evidence" value="ECO:0007669"/>
    <property type="project" value="InterPro"/>
</dbReference>
<dbReference type="GO" id="GO:0052717">
    <property type="term" value="F:tRNA-specific adenosine-34 deaminase activity"/>
    <property type="evidence" value="ECO:0007669"/>
    <property type="project" value="TreeGrafter"/>
</dbReference>
<name>A0A371DCU1_9APHY</name>